<dbReference type="Proteomes" id="UP001227268">
    <property type="component" value="Unassembled WGS sequence"/>
</dbReference>
<name>A0ACC2VZR7_9TREE</name>
<keyword evidence="2" id="KW-1185">Reference proteome</keyword>
<evidence type="ECO:0000313" key="1">
    <source>
        <dbReference type="EMBL" id="KAJ9103892.1"/>
    </source>
</evidence>
<gene>
    <name evidence="1" type="ORF">QFC21_002355</name>
</gene>
<evidence type="ECO:0000313" key="2">
    <source>
        <dbReference type="Proteomes" id="UP001227268"/>
    </source>
</evidence>
<dbReference type="EMBL" id="JASBWT010000006">
    <property type="protein sequence ID" value="KAJ9103892.1"/>
    <property type="molecule type" value="Genomic_DNA"/>
</dbReference>
<organism evidence="1 2">
    <name type="scientific">Naganishia friedmannii</name>
    <dbReference type="NCBI Taxonomy" id="89922"/>
    <lineage>
        <taxon>Eukaryota</taxon>
        <taxon>Fungi</taxon>
        <taxon>Dikarya</taxon>
        <taxon>Basidiomycota</taxon>
        <taxon>Agaricomycotina</taxon>
        <taxon>Tremellomycetes</taxon>
        <taxon>Filobasidiales</taxon>
        <taxon>Filobasidiaceae</taxon>
        <taxon>Naganishia</taxon>
    </lineage>
</organism>
<proteinExistence type="predicted"/>
<protein>
    <submittedName>
        <fullName evidence="1">Uncharacterized protein</fullName>
    </submittedName>
</protein>
<accession>A0ACC2VZR7</accession>
<comment type="caution">
    <text evidence="1">The sequence shown here is derived from an EMBL/GenBank/DDBJ whole genome shotgun (WGS) entry which is preliminary data.</text>
</comment>
<sequence>MQPSRDDFTISLNLDSRPLEDIFWDSQHTSLCLIESSDARPKSTAVYDSCSSKVREQGWVAVVGCADGSLWFMDTGVGLQQPGPGNGEVGDGEGATLRDDSSIHSSRSRLFEGFRSPKSLSTPTLSRQPSSVALPTVAISPPTANVAEVQTIDAIAVSSTEDSRSRSDSSTTAYSNRYSNLALLPSPQPTRARNSSSVSHTSATARLASISAHDDRMLQRGLRNQGRATPEHVSSVTKLAAQVRSGLSEVYGKSDESTDDKRRNREIAVDMNVEVGEFFRGSPTIPEKEKAMDEEVREELKAEQELLKLEDQIVDERSRSRKPDTRSLKQDVVPVLRSRAMIPGMDSAVVATQDCTAAGKVVVLTHKGFLAVIDEYQQSATSTLNLNYISRQREHQSSKPNLMPSLRWKGLSFLRRGEVDLIIAYGHLPDEYMNDPAATHTTIFILQLDEAAKLKLIGRTSVQGCGPISTMTAGDGDIYLLHALPSDLMRYRLVYQSERKLDTDLAKSRSYAQLGSLLSPMPSRPTSRATSLREPHHESEREETDSGQGLGRFLVRKRKNETTVQHLAEFFPTVITLGDPEPFRDYEAGPWKGFQVIGRKGMTWSSERICSFSLDKQSAKLTTTDARDSGKLQMLHRHSTTTTFPPIDILSKPEGRVAVLNKFLLRLTDSTLSFIHLADGVSDAGHMDIASRQPKVLLEKSAHQDEAAKHPTFARSLDDNSTFISMDTGGNVRKQSLENLFVAEAQGLSMLPLDSRSTCFTIAELRPTGQQLFLSGDEDGWLKVWSAETTQLTAAECIFNSPVQALDWSQKGESADPNSPLYVLAEDGTIAVYDLARLATLFLIPGSRHMVETVMLSDKDIIISYSSGKTRVWDLDTLEFRRSTGIDAAEESIANRSYTKLFETTQSDATTIDSPDKSLLRLEISSLALSDVSFLLHNLHTWNLQQDIDASIRLLTEGSPSAETLPTSLMVGSSFGHGDRACWQMSQFHTAWRQMLLVVLAHRYIGEAEKEVAATKVITFYASVLQDAIGSAFYESDISTLIKYYIHPDLHIHQAARLLLDTQLGRKIDSDLLLLLDKQIGYLPINSSRSMRSSKPALEALIMMAAVALRRFSLLSPSALKDVANSVLWYLQQEDNLVHQQLAVDLTGRGFDIWQNFIDPSDMLRSLFTIAVGKDEDGQHQSIIAHARAAVIQLASTSGAIFITTITMDILDAKTIAQRNAIMKLCVFVARKKPIVLLPSLPRLAEAVVKSLDPTRVNMRESIQQTATVILNELVSTYPAIDFAGKTQKLAVGTHEGAVIMYDLKTATRLYVLETHHSQVSAISFSPDGRRLVTAALNDRKLTVWKVGSSFSSMFVLGGPPRQGMGPGEPFKTYDFFITEEDSE</sequence>
<reference evidence="1" key="1">
    <citation type="submission" date="2023-04" db="EMBL/GenBank/DDBJ databases">
        <title>Draft Genome sequencing of Naganishia species isolated from polar environments using Oxford Nanopore Technology.</title>
        <authorList>
            <person name="Leo P."/>
            <person name="Venkateswaran K."/>
        </authorList>
    </citation>
    <scope>NUCLEOTIDE SEQUENCE</scope>
    <source>
        <strain evidence="1">MNA-CCFEE 5423</strain>
    </source>
</reference>